<keyword evidence="2" id="KW-0539">Nucleus</keyword>
<evidence type="ECO:0000259" key="3">
    <source>
        <dbReference type="PROSITE" id="PS50013"/>
    </source>
</evidence>
<reference evidence="4 5" key="1">
    <citation type="submission" date="2022-05" db="EMBL/GenBank/DDBJ databases">
        <authorList>
            <consortium name="Genoscope - CEA"/>
            <person name="William W."/>
        </authorList>
    </citation>
    <scope>NUCLEOTIDE SEQUENCE [LARGE SCALE GENOMIC DNA]</scope>
</reference>
<accession>A0ABN8NSA0</accession>
<dbReference type="SUPFAM" id="SSF54160">
    <property type="entry name" value="Chromo domain-like"/>
    <property type="match status" value="1"/>
</dbReference>
<dbReference type="InterPro" id="IPR023780">
    <property type="entry name" value="Chromo_domain"/>
</dbReference>
<protein>
    <recommendedName>
        <fullName evidence="3">Chromo domain-containing protein</fullName>
    </recommendedName>
</protein>
<dbReference type="PROSITE" id="PS00598">
    <property type="entry name" value="CHROMO_1"/>
    <property type="match status" value="1"/>
</dbReference>
<dbReference type="InterPro" id="IPR016197">
    <property type="entry name" value="Chromo-like_dom_sf"/>
</dbReference>
<dbReference type="Proteomes" id="UP001159405">
    <property type="component" value="Unassembled WGS sequence"/>
</dbReference>
<evidence type="ECO:0000256" key="2">
    <source>
        <dbReference type="ARBA" id="ARBA00023242"/>
    </source>
</evidence>
<comment type="caution">
    <text evidence="4">The sequence shown here is derived from an EMBL/GenBank/DDBJ whole genome shotgun (WGS) entry which is preliminary data.</text>
</comment>
<evidence type="ECO:0000313" key="5">
    <source>
        <dbReference type="Proteomes" id="UP001159405"/>
    </source>
</evidence>
<proteinExistence type="predicted"/>
<sequence length="192" mass="22645">PESKPRRRTVDSGRFFEVERIISSREGQQEREYLVKWKNFSSFDASWEPKQHLNQLCLKYYEHPKPERNVILNEVSRLRVAIGTSLKASTQRKQVTVEFREDVFKHLFGKKGVQNGRWKVLAQEEFSPSFFPPNWHCLLDLHGQGTKVLFPIKIRHFLSWSTQNYHLREGIVTKSTRAFLEKLTVDFIKVAA</sequence>
<dbReference type="EMBL" id="CALNXK010000034">
    <property type="protein sequence ID" value="CAH3120361.1"/>
    <property type="molecule type" value="Genomic_DNA"/>
</dbReference>
<dbReference type="Gene3D" id="2.40.50.40">
    <property type="match status" value="1"/>
</dbReference>
<gene>
    <name evidence="4" type="ORF">PLOB_00027866</name>
</gene>
<dbReference type="CDD" id="cd00024">
    <property type="entry name" value="CD_CSD"/>
    <property type="match status" value="1"/>
</dbReference>
<feature type="domain" description="Chromo" evidence="3">
    <location>
        <begin position="16"/>
        <end position="63"/>
    </location>
</feature>
<keyword evidence="5" id="KW-1185">Reference proteome</keyword>
<dbReference type="InterPro" id="IPR023779">
    <property type="entry name" value="Chromodomain_CS"/>
</dbReference>
<dbReference type="Pfam" id="PF00385">
    <property type="entry name" value="Chromo"/>
    <property type="match status" value="1"/>
</dbReference>
<dbReference type="InterPro" id="IPR000953">
    <property type="entry name" value="Chromo/chromo_shadow_dom"/>
</dbReference>
<dbReference type="PROSITE" id="PS50013">
    <property type="entry name" value="CHROMO_2"/>
    <property type="match status" value="1"/>
</dbReference>
<name>A0ABN8NSA0_9CNID</name>
<comment type="subcellular location">
    <subcellularLocation>
        <location evidence="1">Nucleus</location>
    </subcellularLocation>
</comment>
<dbReference type="SMART" id="SM00298">
    <property type="entry name" value="CHROMO"/>
    <property type="match status" value="1"/>
</dbReference>
<organism evidence="4 5">
    <name type="scientific">Porites lobata</name>
    <dbReference type="NCBI Taxonomy" id="104759"/>
    <lineage>
        <taxon>Eukaryota</taxon>
        <taxon>Metazoa</taxon>
        <taxon>Cnidaria</taxon>
        <taxon>Anthozoa</taxon>
        <taxon>Hexacorallia</taxon>
        <taxon>Scleractinia</taxon>
        <taxon>Fungiina</taxon>
        <taxon>Poritidae</taxon>
        <taxon>Porites</taxon>
    </lineage>
</organism>
<feature type="non-terminal residue" evidence="4">
    <location>
        <position position="1"/>
    </location>
</feature>
<evidence type="ECO:0000313" key="4">
    <source>
        <dbReference type="EMBL" id="CAH3120361.1"/>
    </source>
</evidence>
<evidence type="ECO:0000256" key="1">
    <source>
        <dbReference type="ARBA" id="ARBA00004123"/>
    </source>
</evidence>